<feature type="compositionally biased region" description="Low complexity" evidence="2">
    <location>
        <begin position="1"/>
        <end position="47"/>
    </location>
</feature>
<protein>
    <submittedName>
        <fullName evidence="3">Uncharacterized protein</fullName>
    </submittedName>
</protein>
<evidence type="ECO:0000313" key="3">
    <source>
        <dbReference type="EMBL" id="JAV77088.1"/>
    </source>
</evidence>
<sequence length="297" mass="34930">MSQSQTSHYSQTQMSSHSQPPMSPYPQSHSSLKNIPPTQQQRQTPLQEILVDKEETAFERSKKVIRSPDKRSAPSINLEAEPEMEEIKILIKTMAEDLKKEIKNNNDQLKKNTDEIINLKQEMQLAHEERKKEMLVWQKEKEELHHKIKTLEEKFEKQEKLAKRNNVVIKGIEIKDNMQDTRMEVGKLFKEKMEIDVIIQDVVPIRSKHMVIVKLSNFDSKLEVLRNKKKIGAEKIYIDSDLTSSEQKIQAEIRRMARDKRRDGHRVKVAHQKLQVDAQWYHWDEHSQSILPDGSKN</sequence>
<feature type="region of interest" description="Disordered" evidence="2">
    <location>
        <begin position="1"/>
        <end position="74"/>
    </location>
</feature>
<proteinExistence type="predicted"/>
<dbReference type="EMBL" id="GEZM01046560">
    <property type="protein sequence ID" value="JAV77088.1"/>
    <property type="molecule type" value="Transcribed_RNA"/>
</dbReference>
<accession>A0A1Y1LW47</accession>
<name>A0A1Y1LW47_PHOPY</name>
<dbReference type="EMBL" id="GEZM01046565">
    <property type="protein sequence ID" value="JAV77077.1"/>
    <property type="molecule type" value="Transcribed_RNA"/>
</dbReference>
<evidence type="ECO:0000256" key="1">
    <source>
        <dbReference type="SAM" id="Coils"/>
    </source>
</evidence>
<dbReference type="AlphaFoldDB" id="A0A1Y1LW47"/>
<feature type="compositionally biased region" description="Basic and acidic residues" evidence="2">
    <location>
        <begin position="50"/>
        <end position="72"/>
    </location>
</feature>
<reference evidence="3" key="1">
    <citation type="journal article" date="2016" name="Sci. Rep.">
        <title>Molecular characterization of firefly nuptial gifts: a multi-omics approach sheds light on postcopulatory sexual selection.</title>
        <authorList>
            <person name="Al-Wathiqui N."/>
            <person name="Fallon T.R."/>
            <person name="South A."/>
            <person name="Weng J.K."/>
            <person name="Lewis S.M."/>
        </authorList>
    </citation>
    <scope>NUCLEOTIDE SEQUENCE</scope>
</reference>
<evidence type="ECO:0000256" key="2">
    <source>
        <dbReference type="SAM" id="MobiDB-lite"/>
    </source>
</evidence>
<organism evidence="3">
    <name type="scientific">Photinus pyralis</name>
    <name type="common">Common eastern firefly</name>
    <name type="synonym">Lampyris pyralis</name>
    <dbReference type="NCBI Taxonomy" id="7054"/>
    <lineage>
        <taxon>Eukaryota</taxon>
        <taxon>Metazoa</taxon>
        <taxon>Ecdysozoa</taxon>
        <taxon>Arthropoda</taxon>
        <taxon>Hexapoda</taxon>
        <taxon>Insecta</taxon>
        <taxon>Pterygota</taxon>
        <taxon>Neoptera</taxon>
        <taxon>Endopterygota</taxon>
        <taxon>Coleoptera</taxon>
        <taxon>Polyphaga</taxon>
        <taxon>Elateriformia</taxon>
        <taxon>Elateroidea</taxon>
        <taxon>Lampyridae</taxon>
        <taxon>Lampyrinae</taxon>
        <taxon>Photinus</taxon>
    </lineage>
</organism>
<keyword evidence="1" id="KW-0175">Coiled coil</keyword>
<feature type="coiled-coil region" evidence="1">
    <location>
        <begin position="92"/>
        <end position="161"/>
    </location>
</feature>